<dbReference type="InterPro" id="IPR036388">
    <property type="entry name" value="WH-like_DNA-bd_sf"/>
</dbReference>
<dbReference type="Gene3D" id="3.40.50.450">
    <property type="match status" value="1"/>
</dbReference>
<dbReference type="Proteomes" id="UP000609346">
    <property type="component" value="Unassembled WGS sequence"/>
</dbReference>
<protein>
    <submittedName>
        <fullName evidence="4">DNA-protecting protein DprA</fullName>
    </submittedName>
</protein>
<dbReference type="InterPro" id="IPR057666">
    <property type="entry name" value="DrpA_SLOG"/>
</dbReference>
<evidence type="ECO:0000259" key="3">
    <source>
        <dbReference type="Pfam" id="PF17782"/>
    </source>
</evidence>
<evidence type="ECO:0000313" key="4">
    <source>
        <dbReference type="EMBL" id="MBD3918225.1"/>
    </source>
</evidence>
<dbReference type="PANTHER" id="PTHR43022:SF1">
    <property type="entry name" value="PROTEIN SMF"/>
    <property type="match status" value="1"/>
</dbReference>
<evidence type="ECO:0000256" key="1">
    <source>
        <dbReference type="ARBA" id="ARBA00006525"/>
    </source>
</evidence>
<dbReference type="SUPFAM" id="SSF102405">
    <property type="entry name" value="MCP/YpsA-like"/>
    <property type="match status" value="1"/>
</dbReference>
<dbReference type="InterPro" id="IPR041614">
    <property type="entry name" value="DprA_WH"/>
</dbReference>
<evidence type="ECO:0000313" key="5">
    <source>
        <dbReference type="Proteomes" id="UP000609346"/>
    </source>
</evidence>
<evidence type="ECO:0000259" key="2">
    <source>
        <dbReference type="Pfam" id="PF02481"/>
    </source>
</evidence>
<comment type="similarity">
    <text evidence="1">Belongs to the DprA/Smf family.</text>
</comment>
<dbReference type="Gene3D" id="1.10.10.10">
    <property type="entry name" value="Winged helix-like DNA-binding domain superfamily/Winged helix DNA-binding domain"/>
    <property type="match status" value="1"/>
</dbReference>
<sequence>MCDEKKRKLLIMLHQMPGVGWRSIKRAMDAELWNRTMLDSVDVWLTAGFRPEAAAEAARRFSDFESGYDSIMSGYSKHKAIILTMDDADYPDQLRNIDEPPWVLYAIGKIELMHRHSVSIVGTRTPTAYGRHMTKELAQGFAARGLTVVSGLARGIDGVAHEASVKLAGSTIAVLGTPLDRIYPPQHASLFRQIAVDGLLLTEVPLGMAFHPGLFPLRNRIIAGLSAGTVVIEAAARSGSLITAEQAFAFDRELFALPGPVTSPKSAGTNQLLADRKANAILSVEDWFKQLPYTSYPSESLQHLSEPVSTLKSTDELTGDAKLVYDLLLDHPCSADELHEATGIPLGLLHAVLINLCITRRIHLQNGSTYSII</sequence>
<keyword evidence="5" id="KW-1185">Reference proteome</keyword>
<dbReference type="Pfam" id="PF02481">
    <property type="entry name" value="DNA_processg_A"/>
    <property type="match status" value="1"/>
</dbReference>
<dbReference type="EMBL" id="JACXZA010000001">
    <property type="protein sequence ID" value="MBD3918225.1"/>
    <property type="molecule type" value="Genomic_DNA"/>
</dbReference>
<proteinExistence type="inferred from homology"/>
<dbReference type="NCBIfam" id="TIGR00732">
    <property type="entry name" value="dprA"/>
    <property type="match status" value="1"/>
</dbReference>
<organism evidence="4 5">
    <name type="scientific">Paenibacillus terricola</name>
    <dbReference type="NCBI Taxonomy" id="2763503"/>
    <lineage>
        <taxon>Bacteria</taxon>
        <taxon>Bacillati</taxon>
        <taxon>Bacillota</taxon>
        <taxon>Bacilli</taxon>
        <taxon>Bacillales</taxon>
        <taxon>Paenibacillaceae</taxon>
        <taxon>Paenibacillus</taxon>
    </lineage>
</organism>
<dbReference type="RefSeq" id="WP_191202438.1">
    <property type="nucleotide sequence ID" value="NZ_JACXZA010000001.1"/>
</dbReference>
<reference evidence="4 5" key="1">
    <citation type="submission" date="2020-09" db="EMBL/GenBank/DDBJ databases">
        <title>Paenibacillus sp. strain PR3 16S rRNA gene Genome sequencing and assembly.</title>
        <authorList>
            <person name="Kim J."/>
        </authorList>
    </citation>
    <scope>NUCLEOTIDE SEQUENCE [LARGE SCALE GENOMIC DNA]</scope>
    <source>
        <strain evidence="4 5">PR3</strain>
    </source>
</reference>
<dbReference type="Pfam" id="PF17782">
    <property type="entry name" value="WHD_DprA"/>
    <property type="match status" value="1"/>
</dbReference>
<name>A0ABR8MTK6_9BACL</name>
<gene>
    <name evidence="4" type="primary">dprA</name>
    <name evidence="4" type="ORF">H8B09_05625</name>
</gene>
<dbReference type="PANTHER" id="PTHR43022">
    <property type="entry name" value="PROTEIN SMF"/>
    <property type="match status" value="1"/>
</dbReference>
<dbReference type="InterPro" id="IPR003488">
    <property type="entry name" value="DprA"/>
</dbReference>
<feature type="domain" description="Smf/DprA SLOG" evidence="2">
    <location>
        <begin position="82"/>
        <end position="291"/>
    </location>
</feature>
<accession>A0ABR8MTK6</accession>
<comment type="caution">
    <text evidence="4">The sequence shown here is derived from an EMBL/GenBank/DDBJ whole genome shotgun (WGS) entry which is preliminary data.</text>
</comment>
<feature type="domain" description="DprA winged helix" evidence="3">
    <location>
        <begin position="313"/>
        <end position="356"/>
    </location>
</feature>